<gene>
    <name evidence="1" type="ORF">MIU77_12485</name>
</gene>
<dbReference type="EMBL" id="CP092365">
    <property type="protein sequence ID" value="ULN51711.1"/>
    <property type="molecule type" value="Genomic_DNA"/>
</dbReference>
<organism evidence="1 2">
    <name type="scientific">Mycolicibacillus parakoreensis</name>
    <dbReference type="NCBI Taxonomy" id="1069221"/>
    <lineage>
        <taxon>Bacteria</taxon>
        <taxon>Bacillati</taxon>
        <taxon>Actinomycetota</taxon>
        <taxon>Actinomycetes</taxon>
        <taxon>Mycobacteriales</taxon>
        <taxon>Mycobacteriaceae</taxon>
        <taxon>Mycolicibacillus</taxon>
    </lineage>
</organism>
<evidence type="ECO:0000313" key="2">
    <source>
        <dbReference type="Proteomes" id="UP001055200"/>
    </source>
</evidence>
<proteinExistence type="predicted"/>
<accession>A0ABY3TZB4</accession>
<dbReference type="Proteomes" id="UP001055200">
    <property type="component" value="Chromosome"/>
</dbReference>
<keyword evidence="2" id="KW-1185">Reference proteome</keyword>
<name>A0ABY3TZB4_9MYCO</name>
<sequence length="83" mass="7797">MTSAAASVSSSSFGGASIYTTNHALAVTALRDEAQGIGPFWVGAPAAAGPPPAPTAGVPRPAPVSAALRAASGAGRLSVPAAG</sequence>
<protein>
    <submittedName>
        <fullName evidence="1">Uncharacterized protein</fullName>
    </submittedName>
</protein>
<evidence type="ECO:0000313" key="1">
    <source>
        <dbReference type="EMBL" id="ULN51711.1"/>
    </source>
</evidence>
<reference evidence="1" key="1">
    <citation type="submission" date="2022-08" db="EMBL/GenBank/DDBJ databases">
        <title>Complete genome sequence of 14 non-tuberculosis mycobacteria type-strains.</title>
        <authorList>
            <person name="Igarashi Y."/>
            <person name="Osugi A."/>
            <person name="Mitarai S."/>
        </authorList>
    </citation>
    <scope>NUCLEOTIDE SEQUENCE</scope>
    <source>
        <strain evidence="1">DSM 45575</strain>
    </source>
</reference>
<dbReference type="RefSeq" id="WP_240169994.1">
    <property type="nucleotide sequence ID" value="NZ_CP092365.1"/>
</dbReference>